<reference evidence="2 3" key="1">
    <citation type="journal article" date="2019" name="Int. J. Syst. Evol. Microbiol.">
        <title>The Global Catalogue of Microorganisms (GCM) 10K type strain sequencing project: providing services to taxonomists for standard genome sequencing and annotation.</title>
        <authorList>
            <consortium name="The Broad Institute Genomics Platform"/>
            <consortium name="The Broad Institute Genome Sequencing Center for Infectious Disease"/>
            <person name="Wu L."/>
            <person name="Ma J."/>
        </authorList>
    </citation>
    <scope>NUCLEOTIDE SEQUENCE [LARGE SCALE GENOMIC DNA]</scope>
    <source>
        <strain evidence="2 3">CGMCC 1.15824</strain>
    </source>
</reference>
<dbReference type="Pfam" id="PF14606">
    <property type="entry name" value="Lipase_GDSL_3"/>
    <property type="match status" value="1"/>
</dbReference>
<keyword evidence="3" id="KW-1185">Reference proteome</keyword>
<dbReference type="GO" id="GO:0016787">
    <property type="term" value="F:hydrolase activity"/>
    <property type="evidence" value="ECO:0007669"/>
    <property type="project" value="UniProtKB-KW"/>
</dbReference>
<dbReference type="RefSeq" id="WP_224827754.1">
    <property type="nucleotide sequence ID" value="NZ_JAIVEF010000002.1"/>
</dbReference>
<dbReference type="SUPFAM" id="SSF52266">
    <property type="entry name" value="SGNH hydrolase"/>
    <property type="match status" value="1"/>
</dbReference>
<sequence>MSIAEYPSISLHNVAETVPAEWNPEGDRLRRVPASVGEGLNDSARERVGEPTGCEIRFVPEGDAEIEVTLSAPEPTRIHPFWGVFQPWKPTEIGPEPETLSLRVPDRLADLSEGTETGRFDPRVCRLLTERTPAVAVHDVAGECRPPTADELPDTRYLAYGTSITEGAAASTPHTNYVTRVARELGYDALNLGCSGSAYCDRTMADHIAGREDFDVATLSLSVNMANADFSIDEFHSRAETFVETIAAAHPEKPIACVTLLPYFADLTASGDRERSEGFRDALRSIVADSDHDDLHLVSGPDLMEVSGLTADLLHPGDDGMAMIGTALADRLERIVE</sequence>
<gene>
    <name evidence="2" type="ORF">ACFPFO_17555</name>
</gene>
<accession>A0ABD5QIT9</accession>
<dbReference type="InterPro" id="IPR013830">
    <property type="entry name" value="SGNH_hydro"/>
</dbReference>
<keyword evidence="2" id="KW-0378">Hydrolase</keyword>
<evidence type="ECO:0000313" key="3">
    <source>
        <dbReference type="Proteomes" id="UP001595925"/>
    </source>
</evidence>
<proteinExistence type="predicted"/>
<dbReference type="EMBL" id="JBHSJG010000049">
    <property type="protein sequence ID" value="MFC4989531.1"/>
    <property type="molecule type" value="Genomic_DNA"/>
</dbReference>
<organism evidence="2 3">
    <name type="scientific">Saliphagus infecundisoli</name>
    <dbReference type="NCBI Taxonomy" id="1849069"/>
    <lineage>
        <taxon>Archaea</taxon>
        <taxon>Methanobacteriati</taxon>
        <taxon>Methanobacteriota</taxon>
        <taxon>Stenosarchaea group</taxon>
        <taxon>Halobacteria</taxon>
        <taxon>Halobacteriales</taxon>
        <taxon>Natrialbaceae</taxon>
        <taxon>Saliphagus</taxon>
    </lineage>
</organism>
<protein>
    <submittedName>
        <fullName evidence="2">SGNH/GDSL hydrolase family protein</fullName>
    </submittedName>
</protein>
<dbReference type="InterPro" id="IPR036514">
    <property type="entry name" value="SGNH_hydro_sf"/>
</dbReference>
<dbReference type="Proteomes" id="UP001595925">
    <property type="component" value="Unassembled WGS sequence"/>
</dbReference>
<comment type="caution">
    <text evidence="2">The sequence shown here is derived from an EMBL/GenBank/DDBJ whole genome shotgun (WGS) entry which is preliminary data.</text>
</comment>
<evidence type="ECO:0000259" key="1">
    <source>
        <dbReference type="Pfam" id="PF14606"/>
    </source>
</evidence>
<name>A0ABD5QIT9_9EURY</name>
<dbReference type="Gene3D" id="3.40.50.1110">
    <property type="entry name" value="SGNH hydrolase"/>
    <property type="match status" value="1"/>
</dbReference>
<dbReference type="AlphaFoldDB" id="A0ABD5QIT9"/>
<feature type="domain" description="SGNH hydrolase-type esterase" evidence="1">
    <location>
        <begin position="159"/>
        <end position="325"/>
    </location>
</feature>
<evidence type="ECO:0000313" key="2">
    <source>
        <dbReference type="EMBL" id="MFC4989531.1"/>
    </source>
</evidence>